<sequence length="290" mass="31906">MDRPYFRSYIRRYACSPEEIRNALKFSPAGMSGAGEDNLDGNFDDEANYLDSSYESDLITVNESAVRRTEADGATDEVFIPKRCPPEDAKYCFNGGECFADYLTENHTIKFCRCAPNWHGRQCQYYFNPKLYESARIGPEVESMAFTSMLAIVLVGFVIVSGLLYLSRTRRTTPSSATTASPPLPRLPCPPSDPGTMSTSSGGSSSFDETMPSLHPPPPRGPPPAPSIPAFYRRTSSSSEPMLPQIIQTCRRCSHFGGLPLASSTPAPHPPDSRISTPARRPELSVIEFL</sequence>
<evidence type="ECO:0000256" key="3">
    <source>
        <dbReference type="SAM" id="Phobius"/>
    </source>
</evidence>
<feature type="disulfide bond" evidence="1">
    <location>
        <begin position="114"/>
        <end position="123"/>
    </location>
</feature>
<evidence type="ECO:0000256" key="2">
    <source>
        <dbReference type="SAM" id="MobiDB-lite"/>
    </source>
</evidence>
<keyword evidence="3" id="KW-0812">Transmembrane</keyword>
<keyword evidence="3" id="KW-0472">Membrane</keyword>
<feature type="region of interest" description="Disordered" evidence="2">
    <location>
        <begin position="171"/>
        <end position="239"/>
    </location>
</feature>
<reference evidence="6" key="2">
    <citation type="submission" date="2020-10" db="UniProtKB">
        <authorList>
            <consortium name="WormBaseParasite"/>
        </authorList>
    </citation>
    <scope>IDENTIFICATION</scope>
</reference>
<feature type="domain" description="EGF-like" evidence="4">
    <location>
        <begin position="80"/>
        <end position="124"/>
    </location>
</feature>
<name>A0A7E4W5Z7_PANRE</name>
<comment type="caution">
    <text evidence="1">Lacks conserved residue(s) required for the propagation of feature annotation.</text>
</comment>
<reference evidence="5" key="1">
    <citation type="journal article" date="2013" name="Genetics">
        <title>The draft genome and transcriptome of Panagrellus redivivus are shaped by the harsh demands of a free-living lifestyle.</title>
        <authorList>
            <person name="Srinivasan J."/>
            <person name="Dillman A.R."/>
            <person name="Macchietto M.G."/>
            <person name="Heikkinen L."/>
            <person name="Lakso M."/>
            <person name="Fracchia K.M."/>
            <person name="Antoshechkin I."/>
            <person name="Mortazavi A."/>
            <person name="Wong G."/>
            <person name="Sternberg P.W."/>
        </authorList>
    </citation>
    <scope>NUCLEOTIDE SEQUENCE [LARGE SCALE GENOMIC DNA]</scope>
    <source>
        <strain evidence="5">MT8872</strain>
    </source>
</reference>
<keyword evidence="1" id="KW-1015">Disulfide bond</keyword>
<dbReference type="PROSITE" id="PS50026">
    <property type="entry name" value="EGF_3"/>
    <property type="match status" value="1"/>
</dbReference>
<proteinExistence type="predicted"/>
<evidence type="ECO:0000256" key="1">
    <source>
        <dbReference type="PROSITE-ProRule" id="PRU00076"/>
    </source>
</evidence>
<feature type="region of interest" description="Disordered" evidence="2">
    <location>
        <begin position="261"/>
        <end position="282"/>
    </location>
</feature>
<protein>
    <submittedName>
        <fullName evidence="6">EGF-like domain-containing protein</fullName>
    </submittedName>
</protein>
<dbReference type="Proteomes" id="UP000492821">
    <property type="component" value="Unassembled WGS sequence"/>
</dbReference>
<feature type="compositionally biased region" description="Low complexity" evidence="2">
    <location>
        <begin position="171"/>
        <end position="181"/>
    </location>
</feature>
<organism evidence="5 6">
    <name type="scientific">Panagrellus redivivus</name>
    <name type="common">Microworm</name>
    <dbReference type="NCBI Taxonomy" id="6233"/>
    <lineage>
        <taxon>Eukaryota</taxon>
        <taxon>Metazoa</taxon>
        <taxon>Ecdysozoa</taxon>
        <taxon>Nematoda</taxon>
        <taxon>Chromadorea</taxon>
        <taxon>Rhabditida</taxon>
        <taxon>Tylenchina</taxon>
        <taxon>Panagrolaimomorpha</taxon>
        <taxon>Panagrolaimoidea</taxon>
        <taxon>Panagrolaimidae</taxon>
        <taxon>Panagrellus</taxon>
    </lineage>
</organism>
<feature type="transmembrane region" description="Helical" evidence="3">
    <location>
        <begin position="144"/>
        <end position="166"/>
    </location>
</feature>
<keyword evidence="1" id="KW-0245">EGF-like domain</keyword>
<dbReference type="AlphaFoldDB" id="A0A7E4W5Z7"/>
<dbReference type="SUPFAM" id="SSF57196">
    <property type="entry name" value="EGF/Laminin"/>
    <property type="match status" value="1"/>
</dbReference>
<keyword evidence="3" id="KW-1133">Transmembrane helix</keyword>
<feature type="compositionally biased region" description="Low complexity" evidence="2">
    <location>
        <begin position="194"/>
        <end position="206"/>
    </location>
</feature>
<evidence type="ECO:0000313" key="5">
    <source>
        <dbReference type="Proteomes" id="UP000492821"/>
    </source>
</evidence>
<feature type="compositionally biased region" description="Pro residues" evidence="2">
    <location>
        <begin position="214"/>
        <end position="227"/>
    </location>
</feature>
<dbReference type="PROSITE" id="PS00022">
    <property type="entry name" value="EGF_1"/>
    <property type="match status" value="1"/>
</dbReference>
<dbReference type="Gene3D" id="2.10.25.10">
    <property type="entry name" value="Laminin"/>
    <property type="match status" value="1"/>
</dbReference>
<evidence type="ECO:0000259" key="4">
    <source>
        <dbReference type="PROSITE" id="PS50026"/>
    </source>
</evidence>
<evidence type="ECO:0000313" key="6">
    <source>
        <dbReference type="WBParaSite" id="Pan_g7447.t1"/>
    </source>
</evidence>
<dbReference type="WBParaSite" id="Pan_g7447.t1">
    <property type="protein sequence ID" value="Pan_g7447.t1"/>
    <property type="gene ID" value="Pan_g7447"/>
</dbReference>
<feature type="compositionally biased region" description="Pro residues" evidence="2">
    <location>
        <begin position="182"/>
        <end position="193"/>
    </location>
</feature>
<dbReference type="InterPro" id="IPR000742">
    <property type="entry name" value="EGF"/>
</dbReference>
<keyword evidence="5" id="KW-1185">Reference proteome</keyword>
<accession>A0A7E4W5Z7</accession>